<dbReference type="RefSeq" id="WP_012259452.1">
    <property type="nucleotide sequence ID" value="NC_010175.1"/>
</dbReference>
<sequence length="251" mass="27007">MQGEIRILPLRGIGEVQPGDDLVAILATAIDAAGGLEQGDILVVTQKIVSKAEGRLVDPSTIEPSPFAQEIARTAKKDARYQEVVLRESKRIVKMANGVLITETRHGLVCANSGVDESNVDGGRRLALLPLDPDASAAALREGLARRYDYAPAVIITDTFGRPWREGQVNVAIGVAGMLPLHDFAGVADPYGYTMQATLIAVADELAAAAELVMGKIDRVPAAIIRGYHYLPSQTATARQLIRDPRFDLFR</sequence>
<dbReference type="PATRIC" id="fig|324602.8.peg.4070"/>
<evidence type="ECO:0000313" key="9">
    <source>
        <dbReference type="EMBL" id="ABY36799.1"/>
    </source>
</evidence>
<accession>A9WAK9</accession>
<evidence type="ECO:0000256" key="5">
    <source>
        <dbReference type="ARBA" id="ARBA00022958"/>
    </source>
</evidence>
<dbReference type="HOGENOM" id="CLU_051152_1_1_0"/>
<keyword evidence="2" id="KW-0479">Metal-binding</keyword>
<dbReference type="InParanoid" id="A9WAK9"/>
<dbReference type="Proteomes" id="UP000002008">
    <property type="component" value="Chromosome"/>
</dbReference>
<keyword evidence="4" id="KW-0460">Magnesium</keyword>
<dbReference type="SUPFAM" id="SSF144010">
    <property type="entry name" value="CofE-like"/>
    <property type="match status" value="1"/>
</dbReference>
<evidence type="ECO:0000256" key="1">
    <source>
        <dbReference type="ARBA" id="ARBA00022598"/>
    </source>
</evidence>
<reference evidence="10" key="1">
    <citation type="journal article" date="2011" name="BMC Genomics">
        <title>Complete genome sequence of the filamentous anoxygenic phototrophic bacterium Chloroflexus aurantiacus.</title>
        <authorList>
            <person name="Tang K.H."/>
            <person name="Barry K."/>
            <person name="Chertkov O."/>
            <person name="Dalin E."/>
            <person name="Han C.S."/>
            <person name="Hauser L.J."/>
            <person name="Honchak B.M."/>
            <person name="Karbach L.E."/>
            <person name="Land M.L."/>
            <person name="Lapidus A."/>
            <person name="Larimer F.W."/>
            <person name="Mikhailova N."/>
            <person name="Pitluck S."/>
            <person name="Pierson B.K."/>
            <person name="Blankenship R.E."/>
        </authorList>
    </citation>
    <scope>NUCLEOTIDE SEQUENCE [LARGE SCALE GENOMIC DNA]</scope>
    <source>
        <strain evidence="10">ATCC 29366 / DSM 635 / J-10-fl</strain>
    </source>
</reference>
<keyword evidence="5" id="KW-0630">Potassium</keyword>
<dbReference type="GO" id="GO:0046872">
    <property type="term" value="F:metal ion binding"/>
    <property type="evidence" value="ECO:0007669"/>
    <property type="project" value="UniProtKB-KW"/>
</dbReference>
<dbReference type="PANTHER" id="PTHR47917:SF1">
    <property type="entry name" value="COENZYME F420:L-GLUTAMATE LIGASE"/>
    <property type="match status" value="1"/>
</dbReference>
<dbReference type="Gene3D" id="3.90.1660.10">
    <property type="entry name" value="CofE-like domain"/>
    <property type="match status" value="1"/>
</dbReference>
<evidence type="ECO:0000313" key="10">
    <source>
        <dbReference type="Proteomes" id="UP000002008"/>
    </source>
</evidence>
<keyword evidence="3" id="KW-0547">Nucleotide-binding</keyword>
<dbReference type="PANTHER" id="PTHR47917">
    <property type="match status" value="1"/>
</dbReference>
<evidence type="ECO:0000256" key="4">
    <source>
        <dbReference type="ARBA" id="ARBA00022842"/>
    </source>
</evidence>
<dbReference type="AlphaFoldDB" id="A9WAK9"/>
<keyword evidence="6" id="KW-0342">GTP-binding</keyword>
<evidence type="ECO:0000256" key="7">
    <source>
        <dbReference type="ARBA" id="ARBA00023211"/>
    </source>
</evidence>
<dbReference type="eggNOG" id="COG1478">
    <property type="taxonomic scope" value="Bacteria"/>
</dbReference>
<dbReference type="NCBIfam" id="TIGR01916">
    <property type="entry name" value="F420_cofE"/>
    <property type="match status" value="1"/>
</dbReference>
<dbReference type="GO" id="GO:0005525">
    <property type="term" value="F:GTP binding"/>
    <property type="evidence" value="ECO:0007669"/>
    <property type="project" value="UniProtKB-KW"/>
</dbReference>
<dbReference type="EMBL" id="CP000909">
    <property type="protein sequence ID" value="ABY36799.1"/>
    <property type="molecule type" value="Genomic_DNA"/>
</dbReference>
<dbReference type="Pfam" id="PF01996">
    <property type="entry name" value="F420_ligase"/>
    <property type="match status" value="1"/>
</dbReference>
<evidence type="ECO:0000256" key="6">
    <source>
        <dbReference type="ARBA" id="ARBA00023134"/>
    </source>
</evidence>
<dbReference type="GO" id="GO:0052618">
    <property type="term" value="F:coenzyme F420-0:L-glutamate ligase activity"/>
    <property type="evidence" value="ECO:0000318"/>
    <property type="project" value="GO_Central"/>
</dbReference>
<evidence type="ECO:0000256" key="2">
    <source>
        <dbReference type="ARBA" id="ARBA00022723"/>
    </source>
</evidence>
<dbReference type="InterPro" id="IPR008225">
    <property type="entry name" value="F420-0_g-glutamyl_ligase"/>
</dbReference>
<dbReference type="InterPro" id="IPR002847">
    <property type="entry name" value="F420-0_gamma-glut_ligase-dom"/>
</dbReference>
<dbReference type="Gene3D" id="3.30.1330.100">
    <property type="entry name" value="CofE-like"/>
    <property type="match status" value="1"/>
</dbReference>
<dbReference type="STRING" id="324602.Caur_3615"/>
<feature type="domain" description="Coenzyme F420:L-glutamate ligase-like" evidence="8">
    <location>
        <begin position="13"/>
        <end position="227"/>
    </location>
</feature>
<evidence type="ECO:0000256" key="3">
    <source>
        <dbReference type="ARBA" id="ARBA00022741"/>
    </source>
</evidence>
<dbReference type="KEGG" id="cau:Caur_3615"/>
<organism evidence="9 10">
    <name type="scientific">Chloroflexus aurantiacus (strain ATCC 29366 / DSM 635 / J-10-fl)</name>
    <dbReference type="NCBI Taxonomy" id="324602"/>
    <lineage>
        <taxon>Bacteria</taxon>
        <taxon>Bacillati</taxon>
        <taxon>Chloroflexota</taxon>
        <taxon>Chloroflexia</taxon>
        <taxon>Chloroflexales</taxon>
        <taxon>Chloroflexineae</taxon>
        <taxon>Chloroflexaceae</taxon>
        <taxon>Chloroflexus</taxon>
    </lineage>
</organism>
<name>A9WAK9_CHLAA</name>
<proteinExistence type="predicted"/>
<evidence type="ECO:0000259" key="8">
    <source>
        <dbReference type="Pfam" id="PF01996"/>
    </source>
</evidence>
<keyword evidence="10" id="KW-1185">Reference proteome</keyword>
<keyword evidence="7" id="KW-0464">Manganese</keyword>
<gene>
    <name evidence="9" type="ordered locus">Caur_3615</name>
</gene>
<keyword evidence="1" id="KW-0436">Ligase</keyword>
<protein>
    <submittedName>
        <fullName evidence="9">F420-dependent oxidoreductase</fullName>
    </submittedName>
</protein>
<dbReference type="EnsemblBacteria" id="ABY36799">
    <property type="protein sequence ID" value="ABY36799"/>
    <property type="gene ID" value="Caur_3615"/>
</dbReference>